<dbReference type="KEGG" id="fte:Fluta_0325"/>
<reference evidence="2" key="2">
    <citation type="submission" date="2011-02" db="EMBL/GenBank/DDBJ databases">
        <title>The complete genome of Fluviicola taffensis DSM 16823.</title>
        <authorList>
            <consortium name="US DOE Joint Genome Institute (JGI-PGF)"/>
            <person name="Lucas S."/>
            <person name="Copeland A."/>
            <person name="Lapidus A."/>
            <person name="Bruce D."/>
            <person name="Goodwin L."/>
            <person name="Pitluck S."/>
            <person name="Kyrpides N."/>
            <person name="Mavromatis K."/>
            <person name="Ivanova N."/>
            <person name="Mikhailova N."/>
            <person name="Pagani I."/>
            <person name="Chertkov O."/>
            <person name="Detter J.C."/>
            <person name="Han C."/>
            <person name="Tapia R."/>
            <person name="Land M."/>
            <person name="Hauser L."/>
            <person name="Markowitz V."/>
            <person name="Cheng J.-F."/>
            <person name="Hugenholtz P."/>
            <person name="Woyke T."/>
            <person name="Wu D."/>
            <person name="Tindall B."/>
            <person name="Pomrenke H.G."/>
            <person name="Brambilla E."/>
            <person name="Klenk H.-P."/>
            <person name="Eisen J.A."/>
        </authorList>
    </citation>
    <scope>NUCLEOTIDE SEQUENCE [LARGE SCALE GENOMIC DNA]</scope>
    <source>
        <strain evidence="2">DSM 16823 / RW262 / RW262</strain>
    </source>
</reference>
<sequence length="226" mass="25394">MKKTTLSHMAMYQNVLAVVKDHQSSWSGIPGIVTVVDQFESMLNNLGSKMTLQSKITQGITLEKQAFIHELIEQMSLLKKGLFLYATQTNNLDLRARHKEAISTLKRLTEGRLQFETAKLLEDLQIHGSSLDTVGISSSDIQVFQNKVALLEERKNSVRQAIIERTIETKGIYELEKKLNDLLINQLDRFISFFQSTNNTFFATYKAARRIIGNSGGSKSNPVSAG</sequence>
<accession>F2IDF8</accession>
<evidence type="ECO:0000313" key="1">
    <source>
        <dbReference type="EMBL" id="AEA42334.1"/>
    </source>
</evidence>
<dbReference type="EMBL" id="CP002542">
    <property type="protein sequence ID" value="AEA42334.1"/>
    <property type="molecule type" value="Genomic_DNA"/>
</dbReference>
<organism evidence="1 2">
    <name type="scientific">Fluviicola taffensis (strain DSM 16823 / NCIMB 13979 / RW262)</name>
    <dbReference type="NCBI Taxonomy" id="755732"/>
    <lineage>
        <taxon>Bacteria</taxon>
        <taxon>Pseudomonadati</taxon>
        <taxon>Bacteroidota</taxon>
        <taxon>Flavobacteriia</taxon>
        <taxon>Flavobacteriales</taxon>
        <taxon>Crocinitomicaceae</taxon>
        <taxon>Fluviicola</taxon>
    </lineage>
</organism>
<protein>
    <submittedName>
        <fullName evidence="1">Uncharacterized protein</fullName>
    </submittedName>
</protein>
<keyword evidence="2" id="KW-1185">Reference proteome</keyword>
<dbReference type="RefSeq" id="WP_013685108.1">
    <property type="nucleotide sequence ID" value="NC_015321.1"/>
</dbReference>
<proteinExistence type="predicted"/>
<gene>
    <name evidence="1" type="ordered locus">Fluta_0325</name>
</gene>
<evidence type="ECO:0000313" key="2">
    <source>
        <dbReference type="Proteomes" id="UP000007463"/>
    </source>
</evidence>
<reference evidence="1 2" key="1">
    <citation type="journal article" date="2011" name="Stand. Genomic Sci.">
        <title>Complete genome sequence of the gliding freshwater bacterium Fluviicola taffensis type strain (RW262).</title>
        <authorList>
            <person name="Woyke T."/>
            <person name="Chertkov O."/>
            <person name="Lapidus A."/>
            <person name="Nolan M."/>
            <person name="Lucas S."/>
            <person name="Del Rio T.G."/>
            <person name="Tice H."/>
            <person name="Cheng J.F."/>
            <person name="Tapia R."/>
            <person name="Han C."/>
            <person name="Goodwin L."/>
            <person name="Pitluck S."/>
            <person name="Liolios K."/>
            <person name="Pagani I."/>
            <person name="Ivanova N."/>
            <person name="Huntemann M."/>
            <person name="Mavromatis K."/>
            <person name="Mikhailova N."/>
            <person name="Pati A."/>
            <person name="Chen A."/>
            <person name="Palaniappan K."/>
            <person name="Land M."/>
            <person name="Hauser L."/>
            <person name="Brambilla E.M."/>
            <person name="Rohde M."/>
            <person name="Mwirichia R."/>
            <person name="Sikorski J."/>
            <person name="Tindall B.J."/>
            <person name="Goker M."/>
            <person name="Bristow J."/>
            <person name="Eisen J.A."/>
            <person name="Markowitz V."/>
            <person name="Hugenholtz P."/>
            <person name="Klenk H.P."/>
            <person name="Kyrpides N.C."/>
        </authorList>
    </citation>
    <scope>NUCLEOTIDE SEQUENCE [LARGE SCALE GENOMIC DNA]</scope>
    <source>
        <strain evidence="2">DSM 16823 / RW262 / RW262</strain>
    </source>
</reference>
<dbReference type="HOGENOM" id="CLU_1223245_0_0_10"/>
<dbReference type="AlphaFoldDB" id="F2IDF8"/>
<dbReference type="Proteomes" id="UP000007463">
    <property type="component" value="Chromosome"/>
</dbReference>
<dbReference type="eggNOG" id="ENOG5030XD4">
    <property type="taxonomic scope" value="Bacteria"/>
</dbReference>
<dbReference type="OrthoDB" id="1119986at2"/>
<name>F2IDF8_FLUTR</name>